<dbReference type="Pfam" id="PF00158">
    <property type="entry name" value="Sigma54_activat"/>
    <property type="match status" value="1"/>
</dbReference>
<dbReference type="InterPro" id="IPR002197">
    <property type="entry name" value="HTH_Fis"/>
</dbReference>
<evidence type="ECO:0000256" key="3">
    <source>
        <dbReference type="ARBA" id="ARBA00023015"/>
    </source>
</evidence>
<evidence type="ECO:0000259" key="6">
    <source>
        <dbReference type="PROSITE" id="PS50045"/>
    </source>
</evidence>
<proteinExistence type="predicted"/>
<dbReference type="InterPro" id="IPR058031">
    <property type="entry name" value="AAA_lid_NorR"/>
</dbReference>
<dbReference type="InterPro" id="IPR025944">
    <property type="entry name" value="Sigma_54_int_dom_CS"/>
</dbReference>
<dbReference type="GO" id="GO:0006355">
    <property type="term" value="P:regulation of DNA-templated transcription"/>
    <property type="evidence" value="ECO:0007669"/>
    <property type="project" value="InterPro"/>
</dbReference>
<accession>A0A154BS65</accession>
<dbReference type="OrthoDB" id="9803970at2"/>
<dbReference type="PROSITE" id="PS50045">
    <property type="entry name" value="SIGMA54_INTERACT_4"/>
    <property type="match status" value="1"/>
</dbReference>
<dbReference type="SMART" id="SM00382">
    <property type="entry name" value="AAA"/>
    <property type="match status" value="1"/>
</dbReference>
<dbReference type="PRINTS" id="PR01590">
    <property type="entry name" value="HTHFIS"/>
</dbReference>
<dbReference type="GO" id="GO:0043565">
    <property type="term" value="F:sequence-specific DNA binding"/>
    <property type="evidence" value="ECO:0007669"/>
    <property type="project" value="InterPro"/>
</dbReference>
<dbReference type="InterPro" id="IPR025662">
    <property type="entry name" value="Sigma_54_int_dom_ATP-bd_1"/>
</dbReference>
<dbReference type="PROSITE" id="PS00688">
    <property type="entry name" value="SIGMA54_INTERACT_3"/>
    <property type="match status" value="1"/>
</dbReference>
<dbReference type="InterPro" id="IPR011006">
    <property type="entry name" value="CheY-like_superfamily"/>
</dbReference>
<feature type="modified residue" description="4-aspartylphosphate" evidence="5">
    <location>
        <position position="54"/>
    </location>
</feature>
<dbReference type="Gene3D" id="1.10.8.60">
    <property type="match status" value="1"/>
</dbReference>
<dbReference type="RefSeq" id="WP_156478644.1">
    <property type="nucleotide sequence ID" value="NZ_LSGP01000017.1"/>
</dbReference>
<evidence type="ECO:0000256" key="4">
    <source>
        <dbReference type="ARBA" id="ARBA00023163"/>
    </source>
</evidence>
<keyword evidence="3" id="KW-0805">Transcription regulation</keyword>
<dbReference type="Gene3D" id="3.40.50.300">
    <property type="entry name" value="P-loop containing nucleotide triphosphate hydrolases"/>
    <property type="match status" value="1"/>
</dbReference>
<evidence type="ECO:0000259" key="7">
    <source>
        <dbReference type="PROSITE" id="PS50110"/>
    </source>
</evidence>
<dbReference type="EMBL" id="LSGP01000017">
    <property type="protein sequence ID" value="KYZ76737.1"/>
    <property type="molecule type" value="Genomic_DNA"/>
</dbReference>
<dbReference type="Pfam" id="PF00072">
    <property type="entry name" value="Response_reg"/>
    <property type="match status" value="1"/>
</dbReference>
<evidence type="ECO:0000256" key="1">
    <source>
        <dbReference type="ARBA" id="ARBA00022741"/>
    </source>
</evidence>
<dbReference type="InterPro" id="IPR001789">
    <property type="entry name" value="Sig_transdc_resp-reg_receiver"/>
</dbReference>
<dbReference type="SUPFAM" id="SSF46689">
    <property type="entry name" value="Homeodomain-like"/>
    <property type="match status" value="1"/>
</dbReference>
<dbReference type="SUPFAM" id="SSF52540">
    <property type="entry name" value="P-loop containing nucleoside triphosphate hydrolases"/>
    <property type="match status" value="1"/>
</dbReference>
<dbReference type="PROSITE" id="PS50110">
    <property type="entry name" value="RESPONSE_REGULATORY"/>
    <property type="match status" value="1"/>
</dbReference>
<dbReference type="CDD" id="cd00156">
    <property type="entry name" value="REC"/>
    <property type="match status" value="1"/>
</dbReference>
<feature type="domain" description="Sigma-54 factor interaction" evidence="6">
    <location>
        <begin position="142"/>
        <end position="371"/>
    </location>
</feature>
<dbReference type="Proteomes" id="UP000076268">
    <property type="component" value="Unassembled WGS sequence"/>
</dbReference>
<feature type="domain" description="Response regulatory" evidence="7">
    <location>
        <begin position="5"/>
        <end position="119"/>
    </location>
</feature>
<dbReference type="SUPFAM" id="SSF52172">
    <property type="entry name" value="CheY-like"/>
    <property type="match status" value="1"/>
</dbReference>
<dbReference type="PANTHER" id="PTHR32071">
    <property type="entry name" value="TRANSCRIPTIONAL REGULATORY PROTEIN"/>
    <property type="match status" value="1"/>
</dbReference>
<organism evidence="8 9">
    <name type="scientific">Anaerosporomusa subterranea</name>
    <dbReference type="NCBI Taxonomy" id="1794912"/>
    <lineage>
        <taxon>Bacteria</taxon>
        <taxon>Bacillati</taxon>
        <taxon>Bacillota</taxon>
        <taxon>Negativicutes</taxon>
        <taxon>Acetonemataceae</taxon>
        <taxon>Anaerosporomusa</taxon>
    </lineage>
</organism>
<keyword evidence="5" id="KW-0597">Phosphoprotein</keyword>
<dbReference type="Pfam" id="PF25601">
    <property type="entry name" value="AAA_lid_14"/>
    <property type="match status" value="1"/>
</dbReference>
<keyword evidence="1" id="KW-0547">Nucleotide-binding</keyword>
<reference evidence="8 9" key="1">
    <citation type="submission" date="2016-02" db="EMBL/GenBank/DDBJ databases">
        <title>Anaerosporomusa subterraneum gen. nov., sp. nov., a spore-forming obligate anaerobe isolated from saprolite.</title>
        <authorList>
            <person name="Choi J.K."/>
            <person name="Shah M."/>
            <person name="Yee N."/>
        </authorList>
    </citation>
    <scope>NUCLEOTIDE SEQUENCE [LARGE SCALE GENOMIC DNA]</scope>
    <source>
        <strain evidence="8 9">RU4</strain>
    </source>
</reference>
<dbReference type="PANTHER" id="PTHR32071:SF122">
    <property type="entry name" value="SIGMA FACTOR"/>
    <property type="match status" value="1"/>
</dbReference>
<name>A0A154BS65_ANASB</name>
<dbReference type="InterPro" id="IPR002078">
    <property type="entry name" value="Sigma_54_int"/>
</dbReference>
<dbReference type="InterPro" id="IPR027417">
    <property type="entry name" value="P-loop_NTPase"/>
</dbReference>
<evidence type="ECO:0000256" key="2">
    <source>
        <dbReference type="ARBA" id="ARBA00022840"/>
    </source>
</evidence>
<dbReference type="Gene3D" id="3.40.50.2300">
    <property type="match status" value="1"/>
</dbReference>
<evidence type="ECO:0000313" key="8">
    <source>
        <dbReference type="EMBL" id="KYZ76737.1"/>
    </source>
</evidence>
<dbReference type="FunFam" id="3.40.50.300:FF:000006">
    <property type="entry name" value="DNA-binding transcriptional regulator NtrC"/>
    <property type="match status" value="1"/>
</dbReference>
<evidence type="ECO:0000256" key="5">
    <source>
        <dbReference type="PROSITE-ProRule" id="PRU00169"/>
    </source>
</evidence>
<keyword evidence="2" id="KW-0067">ATP-binding</keyword>
<evidence type="ECO:0000313" key="9">
    <source>
        <dbReference type="Proteomes" id="UP000076268"/>
    </source>
</evidence>
<dbReference type="STRING" id="1794912.AXX12_10015"/>
<dbReference type="PROSITE" id="PS00675">
    <property type="entry name" value="SIGMA54_INTERACT_1"/>
    <property type="match status" value="1"/>
</dbReference>
<dbReference type="Pfam" id="PF02954">
    <property type="entry name" value="HTH_8"/>
    <property type="match status" value="1"/>
</dbReference>
<dbReference type="GO" id="GO:0005524">
    <property type="term" value="F:ATP binding"/>
    <property type="evidence" value="ECO:0007669"/>
    <property type="project" value="UniProtKB-KW"/>
</dbReference>
<dbReference type="CDD" id="cd00009">
    <property type="entry name" value="AAA"/>
    <property type="match status" value="1"/>
</dbReference>
<dbReference type="AlphaFoldDB" id="A0A154BS65"/>
<dbReference type="SMART" id="SM00448">
    <property type="entry name" value="REC"/>
    <property type="match status" value="1"/>
</dbReference>
<dbReference type="Gene3D" id="1.10.10.60">
    <property type="entry name" value="Homeodomain-like"/>
    <property type="match status" value="1"/>
</dbReference>
<keyword evidence="4" id="KW-0804">Transcription</keyword>
<keyword evidence="9" id="KW-1185">Reference proteome</keyword>
<dbReference type="InterPro" id="IPR009057">
    <property type="entry name" value="Homeodomain-like_sf"/>
</dbReference>
<sequence length="462" mass="51280">MENNRVLIADDELSVRRLLYEVARKAGYQPYLAENGLEALEKARELRPQVIILDLKMPVMDGMEAFSCIRSEQPDVAIILLTAHGSAETTVAAMKQGAFDFLTKPTNVAEVRSVLEQAFQTRHLSKTATANGLTDSTAGTTLIGKSAAIRAVYKAVGKVAPTSATVLLTGESGSGKEVFAKTIHENSPRANAPFIKVNCGALPEGLMESEFFGYEKGAFTGAVSRKPGRFELAQSGTLLLDEVGELTPFLQVKLLRVLQEKEFERVGGTQTIKADVRIIAATNRDLEDMVRRGAFREDLFYRLNVVPIYLPPLRERKEDIALFIDYFVRRFAAEANHEAPVIAPEAMEYLCNHSWPGNVRELANTLERSVIMSQGVIGLPDLLRADSEATPQYMTLALNGSLRDILHRAEKEVISRMLRAHEGNRLKTAQTLGISRRALFYKIDEYDLVASKFLEEENFEQG</sequence>
<protein>
    <submittedName>
        <fullName evidence="8">Transcriptional regulator</fullName>
    </submittedName>
</protein>
<dbReference type="GO" id="GO:0000160">
    <property type="term" value="P:phosphorelay signal transduction system"/>
    <property type="evidence" value="ECO:0007669"/>
    <property type="project" value="InterPro"/>
</dbReference>
<comment type="caution">
    <text evidence="8">The sequence shown here is derived from an EMBL/GenBank/DDBJ whole genome shotgun (WGS) entry which is preliminary data.</text>
</comment>
<gene>
    <name evidence="8" type="ORF">AXX12_10015</name>
</gene>
<dbReference type="InterPro" id="IPR003593">
    <property type="entry name" value="AAA+_ATPase"/>
</dbReference>